<proteinExistence type="predicted"/>
<reference evidence="2 3" key="1">
    <citation type="journal article" date="2019" name="Sci. Rep.">
        <title>Orb-weaving spider Araneus ventricosus genome elucidates the spidroin gene catalogue.</title>
        <authorList>
            <person name="Kono N."/>
            <person name="Nakamura H."/>
            <person name="Ohtoshi R."/>
            <person name="Moran D.A.P."/>
            <person name="Shinohara A."/>
            <person name="Yoshida Y."/>
            <person name="Fujiwara M."/>
            <person name="Mori M."/>
            <person name="Tomita M."/>
            <person name="Arakawa K."/>
        </authorList>
    </citation>
    <scope>NUCLEOTIDE SEQUENCE [LARGE SCALE GENOMIC DNA]</scope>
</reference>
<comment type="caution">
    <text evidence="2">The sequence shown here is derived from an EMBL/GenBank/DDBJ whole genome shotgun (WGS) entry which is preliminary data.</text>
</comment>
<feature type="non-terminal residue" evidence="2">
    <location>
        <position position="1"/>
    </location>
</feature>
<keyword evidence="3" id="KW-1185">Reference proteome</keyword>
<dbReference type="AlphaFoldDB" id="A0A4Y2CCE3"/>
<dbReference type="Proteomes" id="UP000499080">
    <property type="component" value="Unassembled WGS sequence"/>
</dbReference>
<evidence type="ECO:0000313" key="3">
    <source>
        <dbReference type="Proteomes" id="UP000499080"/>
    </source>
</evidence>
<name>A0A4Y2CCE3_ARAVE</name>
<sequence>YDNADEDVIQWSEDADSDTVELDEAV</sequence>
<evidence type="ECO:0000313" key="2">
    <source>
        <dbReference type="EMBL" id="GBM02071.1"/>
    </source>
</evidence>
<organism evidence="2 3">
    <name type="scientific">Araneus ventricosus</name>
    <name type="common">Orbweaver spider</name>
    <name type="synonym">Epeira ventricosa</name>
    <dbReference type="NCBI Taxonomy" id="182803"/>
    <lineage>
        <taxon>Eukaryota</taxon>
        <taxon>Metazoa</taxon>
        <taxon>Ecdysozoa</taxon>
        <taxon>Arthropoda</taxon>
        <taxon>Chelicerata</taxon>
        <taxon>Arachnida</taxon>
        <taxon>Araneae</taxon>
        <taxon>Araneomorphae</taxon>
        <taxon>Entelegynae</taxon>
        <taxon>Araneoidea</taxon>
        <taxon>Araneidae</taxon>
        <taxon>Araneus</taxon>
    </lineage>
</organism>
<dbReference type="EMBL" id="BGPR01162772">
    <property type="protein sequence ID" value="GBM02071.1"/>
    <property type="molecule type" value="Genomic_DNA"/>
</dbReference>
<accession>A0A4Y2CCE3</accession>
<feature type="region of interest" description="Disordered" evidence="1">
    <location>
        <begin position="1"/>
        <end position="26"/>
    </location>
</feature>
<gene>
    <name evidence="2" type="ORF">AVEN_17786_1</name>
</gene>
<protein>
    <submittedName>
        <fullName evidence="2">Uncharacterized protein</fullName>
    </submittedName>
</protein>
<evidence type="ECO:0000256" key="1">
    <source>
        <dbReference type="SAM" id="MobiDB-lite"/>
    </source>
</evidence>